<reference evidence="1 2" key="1">
    <citation type="submission" date="2019-04" db="EMBL/GenBank/DDBJ databases">
        <title>Complete genome sequence of Arthrobacter sp. ZXY-2 associated with effective atrazine degradation and salt adaptation.</title>
        <authorList>
            <person name="Zhao X."/>
        </authorList>
    </citation>
    <scope>NUCLEOTIDE SEQUENCE [LARGE SCALE GENOMIC DNA]</scope>
    <source>
        <strain evidence="2">ZP60</strain>
    </source>
</reference>
<organism evidence="1 2">
    <name type="scientific">Halomicrobium mukohataei</name>
    <dbReference type="NCBI Taxonomy" id="57705"/>
    <lineage>
        <taxon>Archaea</taxon>
        <taxon>Methanobacteriati</taxon>
        <taxon>Methanobacteriota</taxon>
        <taxon>Stenosarchaea group</taxon>
        <taxon>Halobacteria</taxon>
        <taxon>Halobacteriales</taxon>
        <taxon>Haloarculaceae</taxon>
        <taxon>Halomicrobium</taxon>
    </lineage>
</organism>
<dbReference type="AlphaFoldDB" id="A0A4D6KC35"/>
<evidence type="ECO:0000313" key="1">
    <source>
        <dbReference type="EMBL" id="QCD65680.1"/>
    </source>
</evidence>
<protein>
    <submittedName>
        <fullName evidence="1">Uncharacterized protein</fullName>
    </submittedName>
</protein>
<accession>A0A4D6KC35</accession>
<dbReference type="EMBL" id="CP039375">
    <property type="protein sequence ID" value="QCD65680.1"/>
    <property type="molecule type" value="Genomic_DNA"/>
</dbReference>
<dbReference type="KEGG" id="halz:E5139_08570"/>
<dbReference type="Proteomes" id="UP000297053">
    <property type="component" value="Chromosome"/>
</dbReference>
<sequence length="76" mass="8544">MREPVAHGHCRTMSQHYRIVSEVRTDGEQVDIPDEASNVSVEPLATAGHVRVTYLKPTQRIAVDGGDETEPRRYID</sequence>
<evidence type="ECO:0000313" key="2">
    <source>
        <dbReference type="Proteomes" id="UP000297053"/>
    </source>
</evidence>
<reference evidence="1 2" key="2">
    <citation type="submission" date="2019-04" db="EMBL/GenBank/DDBJ databases">
        <authorList>
            <person name="Yang S."/>
            <person name="Wei W."/>
        </authorList>
    </citation>
    <scope>NUCLEOTIDE SEQUENCE [LARGE SCALE GENOMIC DNA]</scope>
    <source>
        <strain evidence="2">ZP60</strain>
    </source>
</reference>
<proteinExistence type="predicted"/>
<gene>
    <name evidence="1" type="ORF">E5139_08570</name>
</gene>
<name>A0A4D6KC35_9EURY</name>